<protein>
    <submittedName>
        <fullName evidence="3">Uncharacterized protein</fullName>
    </submittedName>
</protein>
<dbReference type="AlphaFoldDB" id="A0A9Q3H011"/>
<keyword evidence="4" id="KW-1185">Reference proteome</keyword>
<dbReference type="Proteomes" id="UP000765509">
    <property type="component" value="Unassembled WGS sequence"/>
</dbReference>
<name>A0A9Q3H011_9BASI</name>
<evidence type="ECO:0000313" key="3">
    <source>
        <dbReference type="EMBL" id="MBW0486206.1"/>
    </source>
</evidence>
<sequence length="294" mass="32871">MNPSSFWRSADRRSFISTAVTSSSSNRQAKPSKSRHRSDLVQLSASSSSSPSITPTKKPRVYPIRKRFLFESYFDLLTRNKVFLLFRHDSLTPAEWNSIRRQLAKLSSSSSPIQKTPNHPIRVQVLRTKLILPVLKTLLKQNQIDIQTFNSISAHLNGPLVSVTQSIFSHPSLISKTLQIIDQHASIPTKSQLNLIQQHMKMKPNEPFIVDRLPFVIGLIDNSIVVDKPSLQRIGALPSLEALQQQILGSITSLASRLVSHLHLARGQSIVKTVDGFRLTLEKESTASSSKPSE</sequence>
<dbReference type="InterPro" id="IPR043141">
    <property type="entry name" value="Ribosomal_uL10-like_sf"/>
</dbReference>
<dbReference type="PANTHER" id="PTHR11560">
    <property type="entry name" value="39S RIBOSOMAL PROTEIN L10, MITOCHONDRIAL"/>
    <property type="match status" value="1"/>
</dbReference>
<reference evidence="3" key="1">
    <citation type="submission" date="2021-03" db="EMBL/GenBank/DDBJ databases">
        <title>Draft genome sequence of rust myrtle Austropuccinia psidii MF-1, a brazilian biotype.</title>
        <authorList>
            <person name="Quecine M.C."/>
            <person name="Pachon D.M.R."/>
            <person name="Bonatelli M.L."/>
            <person name="Correr F.H."/>
            <person name="Franceschini L.M."/>
            <person name="Leite T.F."/>
            <person name="Margarido G.R.A."/>
            <person name="Almeida C.A."/>
            <person name="Ferrarezi J.A."/>
            <person name="Labate C.A."/>
        </authorList>
    </citation>
    <scope>NUCLEOTIDE SEQUENCE</scope>
    <source>
        <strain evidence="3">MF-1</strain>
    </source>
</reference>
<comment type="similarity">
    <text evidence="1">Belongs to the universal ribosomal protein uL10 family.</text>
</comment>
<organism evidence="3 4">
    <name type="scientific">Austropuccinia psidii MF-1</name>
    <dbReference type="NCBI Taxonomy" id="1389203"/>
    <lineage>
        <taxon>Eukaryota</taxon>
        <taxon>Fungi</taxon>
        <taxon>Dikarya</taxon>
        <taxon>Basidiomycota</taxon>
        <taxon>Pucciniomycotina</taxon>
        <taxon>Pucciniomycetes</taxon>
        <taxon>Pucciniales</taxon>
        <taxon>Sphaerophragmiaceae</taxon>
        <taxon>Austropuccinia</taxon>
    </lineage>
</organism>
<gene>
    <name evidence="3" type="ORF">O181_025921</name>
</gene>
<feature type="region of interest" description="Disordered" evidence="2">
    <location>
        <begin position="18"/>
        <end position="58"/>
    </location>
</feature>
<evidence type="ECO:0000313" key="4">
    <source>
        <dbReference type="Proteomes" id="UP000765509"/>
    </source>
</evidence>
<dbReference type="OrthoDB" id="360689at2759"/>
<dbReference type="InterPro" id="IPR047865">
    <property type="entry name" value="Ribosomal_uL10_bac_type"/>
</dbReference>
<evidence type="ECO:0000256" key="2">
    <source>
        <dbReference type="SAM" id="MobiDB-lite"/>
    </source>
</evidence>
<comment type="caution">
    <text evidence="3">The sequence shown here is derived from an EMBL/GenBank/DDBJ whole genome shotgun (WGS) entry which is preliminary data.</text>
</comment>
<proteinExistence type="inferred from homology"/>
<dbReference type="Gene3D" id="3.30.70.1730">
    <property type="match status" value="1"/>
</dbReference>
<evidence type="ECO:0000256" key="1">
    <source>
        <dbReference type="ARBA" id="ARBA00008889"/>
    </source>
</evidence>
<dbReference type="EMBL" id="AVOT02008532">
    <property type="protein sequence ID" value="MBW0486206.1"/>
    <property type="molecule type" value="Genomic_DNA"/>
</dbReference>
<accession>A0A9Q3H011</accession>
<dbReference type="SUPFAM" id="SSF160369">
    <property type="entry name" value="Ribosomal protein L10-like"/>
    <property type="match status" value="1"/>
</dbReference>